<evidence type="ECO:0000313" key="2">
    <source>
        <dbReference type="Ensembl" id="ENSPANP00000046379.2"/>
    </source>
</evidence>
<organism evidence="2 3">
    <name type="scientific">Papio anubis</name>
    <name type="common">Olive baboon</name>
    <dbReference type="NCBI Taxonomy" id="9555"/>
    <lineage>
        <taxon>Eukaryota</taxon>
        <taxon>Metazoa</taxon>
        <taxon>Chordata</taxon>
        <taxon>Craniata</taxon>
        <taxon>Vertebrata</taxon>
        <taxon>Euteleostomi</taxon>
        <taxon>Mammalia</taxon>
        <taxon>Eutheria</taxon>
        <taxon>Euarchontoglires</taxon>
        <taxon>Primates</taxon>
        <taxon>Haplorrhini</taxon>
        <taxon>Catarrhini</taxon>
        <taxon>Cercopithecidae</taxon>
        <taxon>Cercopithecinae</taxon>
        <taxon>Papio</taxon>
    </lineage>
</organism>
<name>A0A2I3NEV3_PAPAN</name>
<dbReference type="Ensembl" id="ENSPANT00000046617.2">
    <property type="protein sequence ID" value="ENSPANP00000046379.2"/>
    <property type="gene ID" value="ENSPANG00000031065.2"/>
</dbReference>
<feature type="transmembrane region" description="Helical" evidence="1">
    <location>
        <begin position="30"/>
        <end position="49"/>
    </location>
</feature>
<dbReference type="PANTHER" id="PTHR46254:SF6">
    <property type="entry name" value="HIGH MOBILITY GROUP AT-HOOK 2"/>
    <property type="match status" value="1"/>
</dbReference>
<protein>
    <submittedName>
        <fullName evidence="2">Uncharacterized protein</fullName>
    </submittedName>
</protein>
<accession>A0A2I3NEV3</accession>
<keyword evidence="1" id="KW-0472">Membrane</keyword>
<reference evidence="2 3" key="1">
    <citation type="submission" date="2012-03" db="EMBL/GenBank/DDBJ databases">
        <title>Whole Genome Assembly of Papio anubis.</title>
        <authorList>
            <person name="Liu Y.L."/>
            <person name="Abraham K.A."/>
            <person name="Akbar H.A."/>
            <person name="Ali S.A."/>
            <person name="Anosike U.A."/>
            <person name="Aqrawi P.A."/>
            <person name="Arias F.A."/>
            <person name="Attaway T.A."/>
            <person name="Awwad R.A."/>
            <person name="Babu C.B."/>
            <person name="Bandaranaike D.B."/>
            <person name="Battles P.B."/>
            <person name="Bell A.B."/>
            <person name="Beltran B.B."/>
            <person name="Berhane-Mersha D.B."/>
            <person name="Bess C.B."/>
            <person name="Bickham C.B."/>
            <person name="Bolden T.B."/>
            <person name="Carter K.C."/>
            <person name="Chau D.C."/>
            <person name="Chavez A.C."/>
            <person name="Clerc-Blankenburg K.C."/>
            <person name="Coyle M.C."/>
            <person name="Dao M.D."/>
            <person name="Davila M.L.D."/>
            <person name="Davy-Carroll L.D."/>
            <person name="Denson S.D."/>
            <person name="Dinh H.D."/>
            <person name="Fernandez S.F."/>
            <person name="Fernando P.F."/>
            <person name="Forbes L.F."/>
            <person name="Francis C.F."/>
            <person name="Francisco L.F."/>
            <person name="Fu Q.F."/>
            <person name="Garcia-Iii R.G."/>
            <person name="Garrett T.G."/>
            <person name="Gross S.G."/>
            <person name="Gubbala S.G."/>
            <person name="Hirani K.H."/>
            <person name="Hogues M.H."/>
            <person name="Hollins B.H."/>
            <person name="Jackson L.J."/>
            <person name="Javaid M.J."/>
            <person name="Jhangiani S.J."/>
            <person name="Johnson A.J."/>
            <person name="Johnson B.J."/>
            <person name="Jones J.J."/>
            <person name="Joshi V.J."/>
            <person name="Kalu J.K."/>
            <person name="Khan N.K."/>
            <person name="Korchina V.K."/>
            <person name="Kovar C.K."/>
            <person name="Lago L.L."/>
            <person name="Lara F.L."/>
            <person name="Le T.-K.L."/>
            <person name="Lee S.L."/>
            <person name="Legall-Iii F.L."/>
            <person name="Lemon S.L."/>
            <person name="Liu J.L."/>
            <person name="Liu Y.-S.L."/>
            <person name="Liyanage D.L."/>
            <person name="Lopez J.L."/>
            <person name="Lorensuhewa L.L."/>
            <person name="Mata R.M."/>
            <person name="Mathew T.M."/>
            <person name="Mercado C.M."/>
            <person name="Mercado I.M."/>
            <person name="Morales K.M."/>
            <person name="Morgan M.M."/>
            <person name="Munidasa M.M."/>
            <person name="Ngo D.N."/>
            <person name="Nguyen L.N."/>
            <person name="Nguyen T.N."/>
            <person name="Nguyen N.N."/>
            <person name="Obregon M.O."/>
            <person name="Okwuonu G.O."/>
            <person name="Ongeri F.O."/>
            <person name="Onwere C.O."/>
            <person name="Osifeso I.O."/>
            <person name="Parra A.P."/>
            <person name="Patil S.P."/>
            <person name="Perez A.P."/>
            <person name="Perez Y.P."/>
            <person name="Pham C.P."/>
            <person name="Pu L.-L.P."/>
            <person name="Puazo M.P."/>
            <person name="Quiroz J.Q."/>
            <person name="Rouhana J.R."/>
            <person name="Ruiz M.R."/>
            <person name="Ruiz S.-J.R."/>
            <person name="Saada N.S."/>
            <person name="Santibanez J.S."/>
            <person name="Scheel M.S."/>
            <person name="Schneider B.S."/>
            <person name="Simmons D.S."/>
            <person name="Sisson I.S."/>
            <person name="Tang L.-Y.T."/>
            <person name="Thornton R.T."/>
            <person name="Tisius J.T."/>
            <person name="Toledanes G.T."/>
            <person name="Trejos Z.T."/>
            <person name="Usmani K.U."/>
            <person name="Varghese R.V."/>
            <person name="Vattathil S.V."/>
            <person name="Vee V.V."/>
            <person name="Walker D.W."/>
            <person name="Weissenberger G.W."/>
            <person name="White C.W."/>
            <person name="Williams A.W."/>
            <person name="Woodworth J.W."/>
            <person name="Wright R.W."/>
            <person name="Zhu Y.Z."/>
            <person name="Han Y.H."/>
            <person name="Newsham I.N."/>
            <person name="Nazareth L.N."/>
            <person name="Worley K.W."/>
            <person name="Muzny D.M."/>
            <person name="Rogers J.R."/>
            <person name="Gibbs R.G."/>
        </authorList>
    </citation>
    <scope>NUCLEOTIDE SEQUENCE [LARGE SCALE GENOMIC DNA]</scope>
</reference>
<dbReference type="Bgee" id="ENSPANG00000031065">
    <property type="expression patterns" value="Expressed in cornea and 64 other cell types or tissues"/>
</dbReference>
<dbReference type="AlphaFoldDB" id="A0A2I3NEV3"/>
<dbReference type="PANTHER" id="PTHR46254">
    <property type="entry name" value="PROTEIN GVQW1-RELATED"/>
    <property type="match status" value="1"/>
</dbReference>
<keyword evidence="1" id="KW-1133">Transmembrane helix</keyword>
<evidence type="ECO:0000313" key="3">
    <source>
        <dbReference type="Proteomes" id="UP000028761"/>
    </source>
</evidence>
<dbReference type="Proteomes" id="UP000028761">
    <property type="component" value="Chromosome 9"/>
</dbReference>
<keyword evidence="3" id="KW-1185">Reference proteome</keyword>
<evidence type="ECO:0000256" key="1">
    <source>
        <dbReference type="SAM" id="Phobius"/>
    </source>
</evidence>
<reference evidence="2" key="3">
    <citation type="submission" date="2025-09" db="UniProtKB">
        <authorList>
            <consortium name="Ensembl"/>
        </authorList>
    </citation>
    <scope>IDENTIFICATION</scope>
</reference>
<sequence length="138" mass="15488">MHAQEVVSPWGLHSINNVNVNRCGPSGHCLSLAAGLSFQILFMYLFIYFRRSFTLVTQAGVQWRDFGSLQSLPPTFKRFSCLSLPSSWNYRHVPPYPANFCIFSRDGVSPCWSAVARSWLTASSASRVHAILLPQPPK</sequence>
<proteinExistence type="predicted"/>
<dbReference type="GeneTree" id="ENSGT00940000161627"/>
<reference evidence="2" key="2">
    <citation type="submission" date="2025-08" db="UniProtKB">
        <authorList>
            <consortium name="Ensembl"/>
        </authorList>
    </citation>
    <scope>IDENTIFICATION</scope>
</reference>
<keyword evidence="1" id="KW-0812">Transmembrane</keyword>